<feature type="region of interest" description="Disordered" evidence="4">
    <location>
        <begin position="1"/>
        <end position="22"/>
    </location>
</feature>
<keyword evidence="3" id="KW-0804">Transcription</keyword>
<reference evidence="7 8" key="1">
    <citation type="journal article" date="2015" name="G3 (Bethesda)">
        <title>Insights into Ongoing Evolution of the Hexachlorocyclohexane Catabolic Pathway from Comparative Genomics of Ten Sphingomonadaceae Strains.</title>
        <authorList>
            <person name="Pearce S.L."/>
            <person name="Oakeshott J.G."/>
            <person name="Pandey G."/>
        </authorList>
    </citation>
    <scope>NUCLEOTIDE SEQUENCE [LARGE SCALE GENOMIC DNA]</scope>
    <source>
        <strain evidence="7 8">LL02</strain>
    </source>
</reference>
<dbReference type="Gene3D" id="3.30.450.40">
    <property type="match status" value="1"/>
</dbReference>
<keyword evidence="2" id="KW-0238">DNA-binding</keyword>
<dbReference type="InterPro" id="IPR029016">
    <property type="entry name" value="GAF-like_dom_sf"/>
</dbReference>
<dbReference type="Proteomes" id="UP000052268">
    <property type="component" value="Unassembled WGS sequence"/>
</dbReference>
<dbReference type="InterPro" id="IPR014757">
    <property type="entry name" value="Tscrpt_reg_IclR_C"/>
</dbReference>
<keyword evidence="8" id="KW-1185">Reference proteome</keyword>
<dbReference type="SUPFAM" id="SSF46785">
    <property type="entry name" value="Winged helix' DNA-binding domain"/>
    <property type="match status" value="1"/>
</dbReference>
<evidence type="ECO:0000259" key="5">
    <source>
        <dbReference type="PROSITE" id="PS51077"/>
    </source>
</evidence>
<organism evidence="7 8">
    <name type="scientific">Novosphingobium barchaimii LL02</name>
    <dbReference type="NCBI Taxonomy" id="1114963"/>
    <lineage>
        <taxon>Bacteria</taxon>
        <taxon>Pseudomonadati</taxon>
        <taxon>Pseudomonadota</taxon>
        <taxon>Alphaproteobacteria</taxon>
        <taxon>Sphingomonadales</taxon>
        <taxon>Sphingomonadaceae</taxon>
        <taxon>Novosphingobium</taxon>
    </lineage>
</organism>
<feature type="compositionally biased region" description="Basic and acidic residues" evidence="4">
    <location>
        <begin position="1"/>
        <end position="18"/>
    </location>
</feature>
<sequence>MSREDQNADAEKGEERRGGSPQSVTRVIRLLEALCVSTEPVSLADLSRRLATPKSSLAALLRGLADEDFVTAAEGAWRLGPGAFGLGSALTEARRRLQSSDLVRAGMRRLCERSGETVLLAVGDHDGDQVTYVDLVESPNVVRYSVSIGDRRPFYATAGGRALLSTCSPAAVDVYLKRAALERLSPATVTHPAALVQIVDQVRERGYAQTVDQAAEGVTGSASVIRDASARVVGALVIAAPSGRAQGRLDELGQLVREEAAAISRSLGFR</sequence>
<keyword evidence="1" id="KW-0805">Transcription regulation</keyword>
<name>A0A0J7XV58_9SPHN</name>
<evidence type="ECO:0000259" key="6">
    <source>
        <dbReference type="PROSITE" id="PS51078"/>
    </source>
</evidence>
<evidence type="ECO:0000313" key="8">
    <source>
        <dbReference type="Proteomes" id="UP000052268"/>
    </source>
</evidence>
<dbReference type="EMBL" id="JACU01000005">
    <property type="protein sequence ID" value="KMS54983.1"/>
    <property type="molecule type" value="Genomic_DNA"/>
</dbReference>
<dbReference type="SUPFAM" id="SSF55781">
    <property type="entry name" value="GAF domain-like"/>
    <property type="match status" value="1"/>
</dbReference>
<evidence type="ECO:0000256" key="3">
    <source>
        <dbReference type="ARBA" id="ARBA00023163"/>
    </source>
</evidence>
<evidence type="ECO:0000256" key="2">
    <source>
        <dbReference type="ARBA" id="ARBA00023125"/>
    </source>
</evidence>
<dbReference type="AlphaFoldDB" id="A0A0J7XV58"/>
<accession>A0A0J7XV58</accession>
<feature type="domain" description="HTH iclR-type" evidence="5">
    <location>
        <begin position="21"/>
        <end position="81"/>
    </location>
</feature>
<evidence type="ECO:0000256" key="1">
    <source>
        <dbReference type="ARBA" id="ARBA00023015"/>
    </source>
</evidence>
<dbReference type="Gene3D" id="1.10.10.10">
    <property type="entry name" value="Winged helix-like DNA-binding domain superfamily/Winged helix DNA-binding domain"/>
    <property type="match status" value="1"/>
</dbReference>
<dbReference type="Pfam" id="PF09339">
    <property type="entry name" value="HTH_IclR"/>
    <property type="match status" value="1"/>
</dbReference>
<dbReference type="InterPro" id="IPR050707">
    <property type="entry name" value="HTH_MetabolicPath_Reg"/>
</dbReference>
<dbReference type="PANTHER" id="PTHR30136:SF24">
    <property type="entry name" value="HTH-TYPE TRANSCRIPTIONAL REPRESSOR ALLR"/>
    <property type="match status" value="1"/>
</dbReference>
<dbReference type="RefSeq" id="WP_059151679.1">
    <property type="nucleotide sequence ID" value="NZ_KQ130454.1"/>
</dbReference>
<dbReference type="InterPro" id="IPR036390">
    <property type="entry name" value="WH_DNA-bd_sf"/>
</dbReference>
<evidence type="ECO:0000313" key="7">
    <source>
        <dbReference type="EMBL" id="KMS54983.1"/>
    </source>
</evidence>
<proteinExistence type="predicted"/>
<protein>
    <submittedName>
        <fullName evidence="7">Transcriptional regulator</fullName>
    </submittedName>
</protein>
<dbReference type="GO" id="GO:0003677">
    <property type="term" value="F:DNA binding"/>
    <property type="evidence" value="ECO:0007669"/>
    <property type="project" value="UniProtKB-KW"/>
</dbReference>
<gene>
    <name evidence="7" type="ORF">V474_18100</name>
</gene>
<feature type="domain" description="IclR-ED" evidence="6">
    <location>
        <begin position="82"/>
        <end position="269"/>
    </location>
</feature>
<dbReference type="InterPro" id="IPR036388">
    <property type="entry name" value="WH-like_DNA-bd_sf"/>
</dbReference>
<dbReference type="GO" id="GO:0003700">
    <property type="term" value="F:DNA-binding transcription factor activity"/>
    <property type="evidence" value="ECO:0007669"/>
    <property type="project" value="TreeGrafter"/>
</dbReference>
<dbReference type="Pfam" id="PF01614">
    <property type="entry name" value="IclR_C"/>
    <property type="match status" value="1"/>
</dbReference>
<evidence type="ECO:0000256" key="4">
    <source>
        <dbReference type="SAM" id="MobiDB-lite"/>
    </source>
</evidence>
<dbReference type="PROSITE" id="PS51078">
    <property type="entry name" value="ICLR_ED"/>
    <property type="match status" value="1"/>
</dbReference>
<comment type="caution">
    <text evidence="7">The sequence shown here is derived from an EMBL/GenBank/DDBJ whole genome shotgun (WGS) entry which is preliminary data.</text>
</comment>
<dbReference type="SMART" id="SM00346">
    <property type="entry name" value="HTH_ICLR"/>
    <property type="match status" value="1"/>
</dbReference>
<dbReference type="PATRIC" id="fig|1114963.3.peg.2456"/>
<dbReference type="PROSITE" id="PS51077">
    <property type="entry name" value="HTH_ICLR"/>
    <property type="match status" value="1"/>
</dbReference>
<dbReference type="GO" id="GO:0045892">
    <property type="term" value="P:negative regulation of DNA-templated transcription"/>
    <property type="evidence" value="ECO:0007669"/>
    <property type="project" value="TreeGrafter"/>
</dbReference>
<dbReference type="InterPro" id="IPR005471">
    <property type="entry name" value="Tscrpt_reg_IclR_N"/>
</dbReference>
<dbReference type="PANTHER" id="PTHR30136">
    <property type="entry name" value="HELIX-TURN-HELIX TRANSCRIPTIONAL REGULATOR, ICLR FAMILY"/>
    <property type="match status" value="1"/>
</dbReference>